<evidence type="ECO:0000256" key="3">
    <source>
        <dbReference type="ARBA" id="ARBA00023235"/>
    </source>
</evidence>
<dbReference type="GO" id="GO:0006006">
    <property type="term" value="P:glucose metabolic process"/>
    <property type="evidence" value="ECO:0007669"/>
    <property type="project" value="TreeGrafter"/>
</dbReference>
<evidence type="ECO:0000256" key="2">
    <source>
        <dbReference type="ARBA" id="ARBA00006206"/>
    </source>
</evidence>
<proteinExistence type="inferred from homology"/>
<dbReference type="PIRSF" id="PIRSF005096">
    <property type="entry name" value="GALM"/>
    <property type="match status" value="1"/>
</dbReference>
<comment type="catalytic activity">
    <reaction evidence="5">
        <text>alpha-D-glucose = beta-D-glucose</text>
        <dbReference type="Rhea" id="RHEA:10264"/>
        <dbReference type="ChEBI" id="CHEBI:15903"/>
        <dbReference type="ChEBI" id="CHEBI:17925"/>
        <dbReference type="EC" id="5.1.3.3"/>
    </reaction>
</comment>
<dbReference type="GO" id="GO:0033499">
    <property type="term" value="P:galactose catabolic process via UDP-galactose, Leloir pathway"/>
    <property type="evidence" value="ECO:0007669"/>
    <property type="project" value="TreeGrafter"/>
</dbReference>
<evidence type="ECO:0000256" key="1">
    <source>
        <dbReference type="ARBA" id="ARBA00005028"/>
    </source>
</evidence>
<organism evidence="9 10">
    <name type="scientific">Candidatus Salinicoccus stercoripullorum</name>
    <dbReference type="NCBI Taxonomy" id="2838756"/>
    <lineage>
        <taxon>Bacteria</taxon>
        <taxon>Bacillati</taxon>
        <taxon>Bacillota</taxon>
        <taxon>Bacilli</taxon>
        <taxon>Bacillales</taxon>
        <taxon>Staphylococcaceae</taxon>
        <taxon>Salinicoccus</taxon>
    </lineage>
</organism>
<feature type="binding site" evidence="8">
    <location>
        <begin position="168"/>
        <end position="170"/>
    </location>
    <ligand>
        <name>beta-D-galactose</name>
        <dbReference type="ChEBI" id="CHEBI:27667"/>
    </ligand>
</feature>
<name>A0A9D1TZ33_9STAP</name>
<evidence type="ECO:0000256" key="5">
    <source>
        <dbReference type="PIRNR" id="PIRNR005096"/>
    </source>
</evidence>
<comment type="pathway">
    <text evidence="1 5">Carbohydrate metabolism; hexose metabolism.</text>
</comment>
<gene>
    <name evidence="9" type="ORF">H9891_02530</name>
</gene>
<dbReference type="PANTHER" id="PTHR10091:SF0">
    <property type="entry name" value="GALACTOSE MUTAROTASE"/>
    <property type="match status" value="1"/>
</dbReference>
<dbReference type="AlphaFoldDB" id="A0A9D1TZ33"/>
<dbReference type="Pfam" id="PF01263">
    <property type="entry name" value="Aldose_epim"/>
    <property type="match status" value="1"/>
</dbReference>
<dbReference type="InterPro" id="IPR015443">
    <property type="entry name" value="Aldose_1-epimerase"/>
</dbReference>
<dbReference type="Proteomes" id="UP000823989">
    <property type="component" value="Unassembled WGS sequence"/>
</dbReference>
<feature type="binding site" evidence="7">
    <location>
        <position position="239"/>
    </location>
    <ligand>
        <name>beta-D-galactose</name>
        <dbReference type="ChEBI" id="CHEBI:27667"/>
    </ligand>
</feature>
<dbReference type="GO" id="GO:0004034">
    <property type="term" value="F:aldose 1-epimerase activity"/>
    <property type="evidence" value="ECO:0007669"/>
    <property type="project" value="UniProtKB-EC"/>
</dbReference>
<dbReference type="EC" id="5.1.3.3" evidence="5"/>
<evidence type="ECO:0000256" key="6">
    <source>
        <dbReference type="PIRSR" id="PIRSR005096-1"/>
    </source>
</evidence>
<protein>
    <recommendedName>
        <fullName evidence="5">Aldose 1-epimerase</fullName>
        <ecNumber evidence="5">5.1.3.3</ecNumber>
    </recommendedName>
</protein>
<dbReference type="EMBL" id="DXHR01000007">
    <property type="protein sequence ID" value="HIW12016.1"/>
    <property type="molecule type" value="Genomic_DNA"/>
</dbReference>
<comment type="similarity">
    <text evidence="2 5">Belongs to the aldose epimerase family.</text>
</comment>
<evidence type="ECO:0000256" key="7">
    <source>
        <dbReference type="PIRSR" id="PIRSR005096-2"/>
    </source>
</evidence>
<reference evidence="9" key="2">
    <citation type="submission" date="2021-04" db="EMBL/GenBank/DDBJ databases">
        <authorList>
            <person name="Gilroy R."/>
        </authorList>
    </citation>
    <scope>NUCLEOTIDE SEQUENCE</scope>
    <source>
        <strain evidence="9">ChiHjej13B12-752</strain>
    </source>
</reference>
<evidence type="ECO:0000313" key="10">
    <source>
        <dbReference type="Proteomes" id="UP000823989"/>
    </source>
</evidence>
<evidence type="ECO:0000313" key="9">
    <source>
        <dbReference type="EMBL" id="HIW12016.1"/>
    </source>
</evidence>
<dbReference type="Gene3D" id="2.70.98.10">
    <property type="match status" value="1"/>
</dbReference>
<dbReference type="GO" id="GO:0005737">
    <property type="term" value="C:cytoplasm"/>
    <property type="evidence" value="ECO:0007669"/>
    <property type="project" value="TreeGrafter"/>
</dbReference>
<sequence length="335" mass="37828">MNVLHEEHDNGIKEYTLTNNNGMTVKAINIGCSITEILVPDNKGDFSNVVLRYDTLEEYFRNEDFLGAVIAPIAGRVRDAEFEIGDESYSFTPNEGRNLLHSGELNPYNEIWESSIEEDKIVFQYKMDKRFPGDPLIKVMYSLNDENELKLEYEISAESKSIVAPTNHTYFNLSNVLEGDAGGHLVRSNTRSFLKVDEDLLPESVAVCEGVFDLKHGRLLKDVFESDDGQVGIAGGGFDHYFIFEKDEKEVEITEKGSGRTLKVTTTSPGMVLYTGNNLDGHVVLKDRKAQKHAGFCMETQESPAALKLPLDQDMRVEEEETYKRETVFRFGVEK</sequence>
<dbReference type="InterPro" id="IPR011013">
    <property type="entry name" value="Gal_mutarotase_sf_dom"/>
</dbReference>
<evidence type="ECO:0000256" key="8">
    <source>
        <dbReference type="PIRSR" id="PIRSR005096-3"/>
    </source>
</evidence>
<feature type="active site" description="Proton acceptor" evidence="6">
    <location>
        <position position="299"/>
    </location>
</feature>
<keyword evidence="3 5" id="KW-0413">Isomerase</keyword>
<dbReference type="InterPro" id="IPR008183">
    <property type="entry name" value="Aldose_1/G6P_1-epimerase"/>
</dbReference>
<dbReference type="SUPFAM" id="SSF74650">
    <property type="entry name" value="Galactose mutarotase-like"/>
    <property type="match status" value="1"/>
</dbReference>
<keyword evidence="4 5" id="KW-0119">Carbohydrate metabolism</keyword>
<dbReference type="PANTHER" id="PTHR10091">
    <property type="entry name" value="ALDOSE-1-EPIMERASE"/>
    <property type="match status" value="1"/>
</dbReference>
<accession>A0A9D1TZ33</accession>
<comment type="caution">
    <text evidence="9">The sequence shown here is derived from an EMBL/GenBank/DDBJ whole genome shotgun (WGS) entry which is preliminary data.</text>
</comment>
<feature type="active site" description="Proton donor" evidence="6">
    <location>
        <position position="168"/>
    </location>
</feature>
<dbReference type="InterPro" id="IPR014718">
    <property type="entry name" value="GH-type_carb-bd"/>
</dbReference>
<dbReference type="CDD" id="cd09019">
    <property type="entry name" value="galactose_mutarotase_like"/>
    <property type="match status" value="1"/>
</dbReference>
<reference evidence="9" key="1">
    <citation type="journal article" date="2021" name="PeerJ">
        <title>Extensive microbial diversity within the chicken gut microbiome revealed by metagenomics and culture.</title>
        <authorList>
            <person name="Gilroy R."/>
            <person name="Ravi A."/>
            <person name="Getino M."/>
            <person name="Pursley I."/>
            <person name="Horton D.L."/>
            <person name="Alikhan N.F."/>
            <person name="Baker D."/>
            <person name="Gharbi K."/>
            <person name="Hall N."/>
            <person name="Watson M."/>
            <person name="Adriaenssens E.M."/>
            <person name="Foster-Nyarko E."/>
            <person name="Jarju S."/>
            <person name="Secka A."/>
            <person name="Antonio M."/>
            <person name="Oren A."/>
            <person name="Chaudhuri R.R."/>
            <person name="La Ragione R."/>
            <person name="Hildebrand F."/>
            <person name="Pallen M.J."/>
        </authorList>
    </citation>
    <scope>NUCLEOTIDE SEQUENCE</scope>
    <source>
        <strain evidence="9">ChiHjej13B12-752</strain>
    </source>
</reference>
<dbReference type="InterPro" id="IPR047215">
    <property type="entry name" value="Galactose_mutarotase-like"/>
</dbReference>
<evidence type="ECO:0000256" key="4">
    <source>
        <dbReference type="ARBA" id="ARBA00023277"/>
    </source>
</evidence>
<dbReference type="GO" id="GO:0030246">
    <property type="term" value="F:carbohydrate binding"/>
    <property type="evidence" value="ECO:0007669"/>
    <property type="project" value="InterPro"/>
</dbReference>